<evidence type="ECO:0000313" key="10">
    <source>
        <dbReference type="EMBL" id="KAK2189586.1"/>
    </source>
</evidence>
<dbReference type="PANTHER" id="PTHR45695:SF9">
    <property type="entry name" value="LEUCOKININ RECEPTOR"/>
    <property type="match status" value="1"/>
</dbReference>
<keyword evidence="2 8" id="KW-0812">Transmembrane</keyword>
<dbReference type="AlphaFoldDB" id="A0AAD9P7G2"/>
<keyword evidence="7" id="KW-0807">Transducer</keyword>
<dbReference type="PRINTS" id="PR00237">
    <property type="entry name" value="GPCRRHODOPSN"/>
</dbReference>
<comment type="caution">
    <text evidence="10">The sequence shown here is derived from an EMBL/GenBank/DDBJ whole genome shotgun (WGS) entry which is preliminary data.</text>
</comment>
<keyword evidence="11" id="KW-1185">Reference proteome</keyword>
<dbReference type="GO" id="GO:0004930">
    <property type="term" value="F:G protein-coupled receptor activity"/>
    <property type="evidence" value="ECO:0007669"/>
    <property type="project" value="UniProtKB-KW"/>
</dbReference>
<dbReference type="PROSITE" id="PS50262">
    <property type="entry name" value="G_PROTEIN_RECEP_F1_2"/>
    <property type="match status" value="1"/>
</dbReference>
<evidence type="ECO:0000256" key="6">
    <source>
        <dbReference type="ARBA" id="ARBA00023170"/>
    </source>
</evidence>
<evidence type="ECO:0000256" key="3">
    <source>
        <dbReference type="ARBA" id="ARBA00022989"/>
    </source>
</evidence>
<dbReference type="SUPFAM" id="SSF81321">
    <property type="entry name" value="Family A G protein-coupled receptor-like"/>
    <property type="match status" value="1"/>
</dbReference>
<keyword evidence="6" id="KW-0675">Receptor</keyword>
<keyword evidence="4" id="KW-0297">G-protein coupled receptor</keyword>
<evidence type="ECO:0000256" key="5">
    <source>
        <dbReference type="ARBA" id="ARBA00023136"/>
    </source>
</evidence>
<evidence type="ECO:0000259" key="9">
    <source>
        <dbReference type="PROSITE" id="PS50262"/>
    </source>
</evidence>
<evidence type="ECO:0000256" key="4">
    <source>
        <dbReference type="ARBA" id="ARBA00023040"/>
    </source>
</evidence>
<evidence type="ECO:0000313" key="11">
    <source>
        <dbReference type="Proteomes" id="UP001209878"/>
    </source>
</evidence>
<dbReference type="Gene3D" id="1.20.1070.10">
    <property type="entry name" value="Rhodopsin 7-helix transmembrane proteins"/>
    <property type="match status" value="1"/>
</dbReference>
<evidence type="ECO:0000256" key="7">
    <source>
        <dbReference type="ARBA" id="ARBA00023224"/>
    </source>
</evidence>
<comment type="subcellular location">
    <subcellularLocation>
        <location evidence="1">Membrane</location>
        <topology evidence="1">Multi-pass membrane protein</topology>
    </subcellularLocation>
</comment>
<dbReference type="InterPro" id="IPR000276">
    <property type="entry name" value="GPCR_Rhodpsn"/>
</dbReference>
<protein>
    <recommendedName>
        <fullName evidence="9">G-protein coupled receptors family 1 profile domain-containing protein</fullName>
    </recommendedName>
</protein>
<dbReference type="Pfam" id="PF00001">
    <property type="entry name" value="7tm_1"/>
    <property type="match status" value="1"/>
</dbReference>
<sequence>MDNATGSNASVALTIDTVPLVAISCMFCLVGVVGIVGNSLVIVVVLTDKKMRHSVTNLFIVNLAVSDLLIMVVGVPDIAQFMLNRGWLLGAVFCRLERYVLVFSLYASVLSLVAVCIER</sequence>
<name>A0AAD9P7G2_RIDPI</name>
<keyword evidence="3 8" id="KW-1133">Transmembrane helix</keyword>
<feature type="domain" description="G-protein coupled receptors family 1 profile" evidence="9">
    <location>
        <begin position="37"/>
        <end position="119"/>
    </location>
</feature>
<gene>
    <name evidence="10" type="ORF">NP493_102g04017</name>
</gene>
<feature type="transmembrane region" description="Helical" evidence="8">
    <location>
        <begin position="20"/>
        <end position="46"/>
    </location>
</feature>
<reference evidence="10" key="1">
    <citation type="journal article" date="2023" name="Mol. Biol. Evol.">
        <title>Third-Generation Sequencing Reveals the Adaptive Role of the Epigenome in Three Deep-Sea Polychaetes.</title>
        <authorList>
            <person name="Perez M."/>
            <person name="Aroh O."/>
            <person name="Sun Y."/>
            <person name="Lan Y."/>
            <person name="Juniper S.K."/>
            <person name="Young C.R."/>
            <person name="Angers B."/>
            <person name="Qian P.Y."/>
        </authorList>
    </citation>
    <scope>NUCLEOTIDE SEQUENCE</scope>
    <source>
        <strain evidence="10">R07B-5</strain>
    </source>
</reference>
<evidence type="ECO:0000256" key="2">
    <source>
        <dbReference type="ARBA" id="ARBA00022692"/>
    </source>
</evidence>
<evidence type="ECO:0000256" key="1">
    <source>
        <dbReference type="ARBA" id="ARBA00004141"/>
    </source>
</evidence>
<feature type="transmembrane region" description="Helical" evidence="8">
    <location>
        <begin position="99"/>
        <end position="117"/>
    </location>
</feature>
<evidence type="ECO:0000256" key="8">
    <source>
        <dbReference type="SAM" id="Phobius"/>
    </source>
</evidence>
<organism evidence="10 11">
    <name type="scientific">Ridgeia piscesae</name>
    <name type="common">Tubeworm</name>
    <dbReference type="NCBI Taxonomy" id="27915"/>
    <lineage>
        <taxon>Eukaryota</taxon>
        <taxon>Metazoa</taxon>
        <taxon>Spiralia</taxon>
        <taxon>Lophotrochozoa</taxon>
        <taxon>Annelida</taxon>
        <taxon>Polychaeta</taxon>
        <taxon>Sedentaria</taxon>
        <taxon>Canalipalpata</taxon>
        <taxon>Sabellida</taxon>
        <taxon>Siboglinidae</taxon>
        <taxon>Ridgeia</taxon>
    </lineage>
</organism>
<feature type="transmembrane region" description="Helical" evidence="8">
    <location>
        <begin position="58"/>
        <end position="79"/>
    </location>
</feature>
<accession>A0AAD9P7G2</accession>
<dbReference type="Proteomes" id="UP001209878">
    <property type="component" value="Unassembled WGS sequence"/>
</dbReference>
<dbReference type="GO" id="GO:0005886">
    <property type="term" value="C:plasma membrane"/>
    <property type="evidence" value="ECO:0007669"/>
    <property type="project" value="TreeGrafter"/>
</dbReference>
<dbReference type="InterPro" id="IPR017452">
    <property type="entry name" value="GPCR_Rhodpsn_7TM"/>
</dbReference>
<proteinExistence type="predicted"/>
<keyword evidence="5 8" id="KW-0472">Membrane</keyword>
<dbReference type="EMBL" id="JAODUO010000102">
    <property type="protein sequence ID" value="KAK2189586.1"/>
    <property type="molecule type" value="Genomic_DNA"/>
</dbReference>
<dbReference type="PANTHER" id="PTHR45695">
    <property type="entry name" value="LEUCOKININ RECEPTOR-RELATED"/>
    <property type="match status" value="1"/>
</dbReference>